<accession>A0ABC8STU3</accession>
<name>A0ABC8STU3_9AQUA</name>
<keyword evidence="5 6" id="KW-0009">Actin-binding</keyword>
<dbReference type="FunFam" id="1.20.120.720:FF:000011">
    <property type="entry name" value="Myosin 2"/>
    <property type="match status" value="1"/>
</dbReference>
<evidence type="ECO:0000259" key="7">
    <source>
        <dbReference type="PROSITE" id="PS51456"/>
    </source>
</evidence>
<dbReference type="GO" id="GO:0005524">
    <property type="term" value="F:ATP binding"/>
    <property type="evidence" value="ECO:0007669"/>
    <property type="project" value="UniProtKB-KW"/>
</dbReference>
<dbReference type="InterPro" id="IPR036961">
    <property type="entry name" value="Kinesin_motor_dom_sf"/>
</dbReference>
<dbReference type="PROSITE" id="PS51456">
    <property type="entry name" value="MYOSIN_MOTOR"/>
    <property type="match status" value="1"/>
</dbReference>
<dbReference type="GO" id="GO:0030048">
    <property type="term" value="P:actin filament-based movement"/>
    <property type="evidence" value="ECO:0007669"/>
    <property type="project" value="UniProtKB-ARBA"/>
</dbReference>
<dbReference type="GO" id="GO:0016459">
    <property type="term" value="C:myosin complex"/>
    <property type="evidence" value="ECO:0007669"/>
    <property type="project" value="UniProtKB-KW"/>
</dbReference>
<keyword evidence="3 6" id="KW-0518">Myosin</keyword>
<evidence type="ECO:0000256" key="5">
    <source>
        <dbReference type="ARBA" id="ARBA00023203"/>
    </source>
</evidence>
<comment type="caution">
    <text evidence="8">The sequence shown here is derived from an EMBL/GenBank/DDBJ whole genome shotgun (WGS) entry which is preliminary data.</text>
</comment>
<dbReference type="Gene3D" id="1.20.120.720">
    <property type="entry name" value="Myosin VI head, motor domain, U50 subdomain"/>
    <property type="match status" value="2"/>
</dbReference>
<feature type="non-terminal residue" evidence="8">
    <location>
        <position position="356"/>
    </location>
</feature>
<dbReference type="Pfam" id="PF00063">
    <property type="entry name" value="Myosin_head"/>
    <property type="match status" value="2"/>
</dbReference>
<dbReference type="EMBL" id="CAUOFW020003222">
    <property type="protein sequence ID" value="CAK9158619.1"/>
    <property type="molecule type" value="Genomic_DNA"/>
</dbReference>
<dbReference type="SMART" id="SM00242">
    <property type="entry name" value="MYSc"/>
    <property type="match status" value="1"/>
</dbReference>
<sequence>MLCAAPPEDAKKFKLGDPRTFHYLNQTNCYEVANVDDAREYLETRNAMDVVGISQDEQEAIFRVVAAILHLGNIDFIKGKEPDSSKLKDEKSLYHLQTAAELLMCDKNALEDSLCKRVIVTPDGNITKLLDPAAAVTSRDALAKTIYSRLFDWIVDKINNSIGQDPNAKSIIGVLDIYGFESFKINSFEQLCINLTNEKLQQHFNQHVFKMEQEEYTMEEINWSYVEFVDNQDKPGGIIALLDEACKPKLARTDFTINHYAGDVTYQADQFLDKNKDYVIAEHQALLDASNCPFVANLFPPLPEETSKQSKFSSIGTRFKQQLQALMETLNTTEPHYIRCVKPNAVLKPGIFENFN</sequence>
<dbReference type="Gene3D" id="1.20.58.530">
    <property type="match status" value="2"/>
</dbReference>
<dbReference type="PANTHER" id="PTHR13140">
    <property type="entry name" value="MYOSIN"/>
    <property type="match status" value="1"/>
</dbReference>
<dbReference type="InterPro" id="IPR001609">
    <property type="entry name" value="Myosin_head_motor_dom-like"/>
</dbReference>
<dbReference type="FunFam" id="1.10.10.820:FF:000001">
    <property type="entry name" value="Myosin heavy chain"/>
    <property type="match status" value="1"/>
</dbReference>
<evidence type="ECO:0000256" key="4">
    <source>
        <dbReference type="ARBA" id="ARBA00023175"/>
    </source>
</evidence>
<keyword evidence="1" id="KW-0547">Nucleotide-binding</keyword>
<keyword evidence="4" id="KW-0505">Motor protein</keyword>
<comment type="similarity">
    <text evidence="6">Belongs to the TRAFAC class myosin-kinesin ATPase superfamily. Myosin family.</text>
</comment>
<gene>
    <name evidence="8" type="ORF">ILEXP_LOCUS27278</name>
</gene>
<evidence type="ECO:0000256" key="6">
    <source>
        <dbReference type="PROSITE-ProRule" id="PRU00782"/>
    </source>
</evidence>
<dbReference type="PANTHER" id="PTHR13140:SF270">
    <property type="entry name" value="MYOSIN-12"/>
    <property type="match status" value="1"/>
</dbReference>
<feature type="region of interest" description="Actin-binding" evidence="6">
    <location>
        <begin position="323"/>
        <end position="345"/>
    </location>
</feature>
<feature type="domain" description="Myosin motor" evidence="7">
    <location>
        <begin position="1"/>
        <end position="356"/>
    </location>
</feature>
<evidence type="ECO:0000313" key="9">
    <source>
        <dbReference type="Proteomes" id="UP001642360"/>
    </source>
</evidence>
<dbReference type="GO" id="GO:0003779">
    <property type="term" value="F:actin binding"/>
    <property type="evidence" value="ECO:0007669"/>
    <property type="project" value="UniProtKB-KW"/>
</dbReference>
<keyword evidence="9" id="KW-1185">Reference proteome</keyword>
<dbReference type="InterPro" id="IPR027417">
    <property type="entry name" value="P-loop_NTPase"/>
</dbReference>
<reference evidence="8 9" key="1">
    <citation type="submission" date="2024-02" db="EMBL/GenBank/DDBJ databases">
        <authorList>
            <person name="Vignale AGUSTIN F."/>
            <person name="Sosa J E."/>
            <person name="Modenutti C."/>
        </authorList>
    </citation>
    <scope>NUCLEOTIDE SEQUENCE [LARGE SCALE GENOMIC DNA]</scope>
</reference>
<dbReference type="AlphaFoldDB" id="A0ABC8STU3"/>
<protein>
    <recommendedName>
        <fullName evidence="7">Myosin motor domain-containing protein</fullName>
    </recommendedName>
</protein>
<comment type="caution">
    <text evidence="6">Lacks conserved residue(s) required for the propagation of feature annotation.</text>
</comment>
<evidence type="ECO:0000256" key="2">
    <source>
        <dbReference type="ARBA" id="ARBA00022840"/>
    </source>
</evidence>
<evidence type="ECO:0000256" key="1">
    <source>
        <dbReference type="ARBA" id="ARBA00022741"/>
    </source>
</evidence>
<organism evidence="8 9">
    <name type="scientific">Ilex paraguariensis</name>
    <name type="common">yerba mate</name>
    <dbReference type="NCBI Taxonomy" id="185542"/>
    <lineage>
        <taxon>Eukaryota</taxon>
        <taxon>Viridiplantae</taxon>
        <taxon>Streptophyta</taxon>
        <taxon>Embryophyta</taxon>
        <taxon>Tracheophyta</taxon>
        <taxon>Spermatophyta</taxon>
        <taxon>Magnoliopsida</taxon>
        <taxon>eudicotyledons</taxon>
        <taxon>Gunneridae</taxon>
        <taxon>Pentapetalae</taxon>
        <taxon>asterids</taxon>
        <taxon>campanulids</taxon>
        <taxon>Aquifoliales</taxon>
        <taxon>Aquifoliaceae</taxon>
        <taxon>Ilex</taxon>
    </lineage>
</organism>
<evidence type="ECO:0000256" key="3">
    <source>
        <dbReference type="ARBA" id="ARBA00023123"/>
    </source>
</evidence>
<dbReference type="SUPFAM" id="SSF52540">
    <property type="entry name" value="P-loop containing nucleoside triphosphate hydrolases"/>
    <property type="match status" value="1"/>
</dbReference>
<keyword evidence="2" id="KW-0067">ATP-binding</keyword>
<dbReference type="Gene3D" id="3.40.850.10">
    <property type="entry name" value="Kinesin motor domain"/>
    <property type="match status" value="1"/>
</dbReference>
<dbReference type="Proteomes" id="UP001642360">
    <property type="component" value="Unassembled WGS sequence"/>
</dbReference>
<dbReference type="Gene3D" id="1.10.10.820">
    <property type="match status" value="1"/>
</dbReference>
<evidence type="ECO:0000313" key="8">
    <source>
        <dbReference type="EMBL" id="CAK9158619.1"/>
    </source>
</evidence>
<proteinExistence type="inferred from homology"/>